<dbReference type="SUPFAM" id="SSF51735">
    <property type="entry name" value="NAD(P)-binding Rossmann-fold domains"/>
    <property type="match status" value="1"/>
</dbReference>
<keyword evidence="2" id="KW-0597">Phosphoprotein</keyword>
<comment type="caution">
    <text evidence="5">The sequence shown here is derived from an EMBL/GenBank/DDBJ whole genome shotgun (WGS) entry which is preliminary data.</text>
</comment>
<dbReference type="InterPro" id="IPR042099">
    <property type="entry name" value="ANL_N_sf"/>
</dbReference>
<reference evidence="5" key="1">
    <citation type="submission" date="2016-04" db="EMBL/GenBank/DDBJ databases">
        <authorList>
            <person name="Nguyen H.D."/>
            <person name="Samba Siva P."/>
            <person name="Cullis J."/>
            <person name="Levesque C.A."/>
            <person name="Hambleton S."/>
        </authorList>
    </citation>
    <scope>NUCLEOTIDE SEQUENCE</scope>
    <source>
        <strain evidence="5">DAOMC 236422</strain>
    </source>
</reference>
<dbReference type="Pfam" id="PF00501">
    <property type="entry name" value="AMP-binding"/>
    <property type="match status" value="1"/>
</dbReference>
<evidence type="ECO:0000259" key="3">
    <source>
        <dbReference type="Pfam" id="PF00501"/>
    </source>
</evidence>
<evidence type="ECO:0000259" key="4">
    <source>
        <dbReference type="Pfam" id="PF07993"/>
    </source>
</evidence>
<dbReference type="Gene3D" id="3.40.50.12780">
    <property type="entry name" value="N-terminal domain of ligase-like"/>
    <property type="match status" value="1"/>
</dbReference>
<keyword evidence="1" id="KW-0596">Phosphopantetheine</keyword>
<protein>
    <recommendedName>
        <fullName evidence="7">Acetyl-CoA synthetase-like protein</fullName>
    </recommendedName>
</protein>
<feature type="domain" description="AMP-dependent synthetase/ligase" evidence="3">
    <location>
        <begin position="96"/>
        <end position="362"/>
    </location>
</feature>
<sequence length="1112" mass="121067">MASQHSNLFTKKDLPILLPDFHTWMAREHPELVVRKEPRFSQDQVKTFDENDDSQWRKVTYSEFAKLVDAAAFLLGEDNFSGWPLRTAKDLADLKPPKVAAFFGTDTASVVTLEGFIKRGIATLAVSPRNTPDVLIAMLVDQEIEYLTYAPQYAQLAAAVAARLAQQHPSRKLALAELPSFERLSDYDVKTPFPYDMDTHTEFVKPVLYVHTSGSSGTMPTICPYSHEVLLKMVLSVQYEGWIGKSIYCGAPMFHVMAHFFSVLYAGTSLRTIITPPPGPPMVGSQLATFIAKSKAGGAIIVPQQVDSMLDVPEGLEVLQSLDHMTFGGAALRRSTKEKLDEAKVNYVSGYGLSEVTAIGMSNVFKRPAALDGEWLYPLDTVKLEFEPYSEASDDMPALYTLIARHGYLPCAVTNIEGGYDTGDLVERHPDYPEWFKVYGRKSSFVVLANGENAPVPPIEDAVSAHESVETALLFGKGQTQVGLLVELKAGHTVQPGDHAAAEAARNEIWPIIEKVNKTLPDFAQLFKNMIIFTTPDRPVPRADKGTPKRQVALNIYDTDIEALYASVTAGKDSAIHLESIEAPALLGLVKSILVTIYGEETPINADTSFTLDLGQDSLRATMTRTSIVSSLRAAAKAGTIPQLSAFDPDVLPPNLTYQHSTPADLANFLHDTIIGNSKSAGDVNASQTALMKQFIEKYSQQLIASKPGQSAQPGLLNRLFGRSSMEAQTHVVLLTGSTGAFGTTILEQLVQSPRVKKIICLIRSTNPDRSALLARQAQSFSSRDLDTAPAHSSKVDYLHGNPTDPKLVIPEEVTSIIHGAWSVNFNLSLADFTPEIEGTVRLLQHCQKTGARLVFASSVGTIMSAPADAGKQTSTPGLRLVDEDEDISLEWTSMGYGRSKAVVEKIITKAVHEGGVKAISIRCGQIIGDARTGAWNEAEWAPTIFRSAAALGALPDNMGVVDWITANDGMKVLVAAAVEPDVESMTPASRTNVVNLANPRRIMWAQVVEAFRTHLPAGIKVLSNKEWLARLEEATRELSNSDDPKAYMARIPAVNLFNTYEGMMSATHQTLPEVKGAKTLTKGEIDSALVVDGDLAGRFVRFWQKSSAASS</sequence>
<evidence type="ECO:0008006" key="7">
    <source>
        <dbReference type="Google" id="ProtNLM"/>
    </source>
</evidence>
<evidence type="ECO:0000256" key="1">
    <source>
        <dbReference type="ARBA" id="ARBA00022450"/>
    </source>
</evidence>
<dbReference type="Pfam" id="PF23562">
    <property type="entry name" value="AMP-binding_C_3"/>
    <property type="match status" value="1"/>
</dbReference>
<dbReference type="InterPro" id="IPR013120">
    <property type="entry name" value="FAR_NAD-bd"/>
</dbReference>
<proteinExistence type="predicted"/>
<dbReference type="InterPro" id="IPR051414">
    <property type="entry name" value="Adenylate-forming_Reductase"/>
</dbReference>
<dbReference type="EMBL" id="LWDG02000013">
    <property type="protein sequence ID" value="KAE8271677.1"/>
    <property type="molecule type" value="Genomic_DNA"/>
</dbReference>
<dbReference type="InterPro" id="IPR036291">
    <property type="entry name" value="NAD(P)-bd_dom_sf"/>
</dbReference>
<accession>A0A8X7T7D8</accession>
<dbReference type="AlphaFoldDB" id="A0A8X7T7D8"/>
<keyword evidence="6" id="KW-1185">Reference proteome</keyword>
<evidence type="ECO:0000256" key="2">
    <source>
        <dbReference type="ARBA" id="ARBA00022553"/>
    </source>
</evidence>
<gene>
    <name evidence="5" type="ORF">A4X09_0g673</name>
</gene>
<dbReference type="PANTHER" id="PTHR43439">
    <property type="entry name" value="PHENYLACETATE-COENZYME A LIGASE"/>
    <property type="match status" value="1"/>
</dbReference>
<reference evidence="5" key="2">
    <citation type="journal article" date="2019" name="IMA Fungus">
        <title>Genome sequencing and comparison of five Tilletia species to identify candidate genes for the detection of regulated species infecting wheat.</title>
        <authorList>
            <person name="Nguyen H.D.T."/>
            <person name="Sultana T."/>
            <person name="Kesanakurti P."/>
            <person name="Hambleton S."/>
        </authorList>
    </citation>
    <scope>NUCLEOTIDE SEQUENCE</scope>
    <source>
        <strain evidence="5">DAOMC 236422</strain>
    </source>
</reference>
<evidence type="ECO:0000313" key="6">
    <source>
        <dbReference type="Proteomes" id="UP000078113"/>
    </source>
</evidence>
<dbReference type="Gene3D" id="3.40.50.720">
    <property type="entry name" value="NAD(P)-binding Rossmann-like Domain"/>
    <property type="match status" value="1"/>
</dbReference>
<dbReference type="InterPro" id="IPR000873">
    <property type="entry name" value="AMP-dep_synth/lig_dom"/>
</dbReference>
<dbReference type="SUPFAM" id="SSF56801">
    <property type="entry name" value="Acetyl-CoA synthetase-like"/>
    <property type="match status" value="1"/>
</dbReference>
<feature type="domain" description="Thioester reductase (TE)" evidence="4">
    <location>
        <begin position="735"/>
        <end position="960"/>
    </location>
</feature>
<dbReference type="Pfam" id="PF07993">
    <property type="entry name" value="NAD_binding_4"/>
    <property type="match status" value="1"/>
</dbReference>
<evidence type="ECO:0000313" key="5">
    <source>
        <dbReference type="EMBL" id="KAE8271677.1"/>
    </source>
</evidence>
<dbReference type="PANTHER" id="PTHR43439:SF2">
    <property type="entry name" value="ENZYME, PUTATIVE (JCVI)-RELATED"/>
    <property type="match status" value="1"/>
</dbReference>
<organism evidence="5 6">
    <name type="scientific">Tilletia walkeri</name>
    <dbReference type="NCBI Taxonomy" id="117179"/>
    <lineage>
        <taxon>Eukaryota</taxon>
        <taxon>Fungi</taxon>
        <taxon>Dikarya</taxon>
        <taxon>Basidiomycota</taxon>
        <taxon>Ustilaginomycotina</taxon>
        <taxon>Exobasidiomycetes</taxon>
        <taxon>Tilletiales</taxon>
        <taxon>Tilletiaceae</taxon>
        <taxon>Tilletia</taxon>
    </lineage>
</organism>
<dbReference type="Proteomes" id="UP000078113">
    <property type="component" value="Unassembled WGS sequence"/>
</dbReference>
<name>A0A8X7T7D8_9BASI</name>